<feature type="chain" id="PRO_5035221803" description="DUF4174 domain-containing protein" evidence="3">
    <location>
        <begin position="27"/>
        <end position="160"/>
    </location>
</feature>
<proteinExistence type="predicted"/>
<organism evidence="5 6">
    <name type="scientific">Salipiger pallidus</name>
    <dbReference type="NCBI Taxonomy" id="1775170"/>
    <lineage>
        <taxon>Bacteria</taxon>
        <taxon>Pseudomonadati</taxon>
        <taxon>Pseudomonadota</taxon>
        <taxon>Alphaproteobacteria</taxon>
        <taxon>Rhodobacterales</taxon>
        <taxon>Roseobacteraceae</taxon>
        <taxon>Salipiger</taxon>
    </lineage>
</organism>
<dbReference type="AlphaFoldDB" id="A0A8J3EFE8"/>
<feature type="compositionally biased region" description="Basic and acidic residues" evidence="2">
    <location>
        <begin position="140"/>
        <end position="154"/>
    </location>
</feature>
<dbReference type="InterPro" id="IPR025232">
    <property type="entry name" value="DUF4174"/>
</dbReference>
<evidence type="ECO:0000256" key="3">
    <source>
        <dbReference type="SAM" id="SignalP"/>
    </source>
</evidence>
<sequence length="160" mass="17607">MIPALLAALALLPAAGVAVLPSGGMAQTEAADDPVSIIQPVTDQTLEDFLWIARPLVVFADNPADPRYVQQMQLITQRLDALADRDVVVLTDTDPSARSAIRRELRPRGFALNLIAKDGTVLLRKPAPWDVREISRSIDKQPLRQQEVRDRRDANAPVTQ</sequence>
<evidence type="ECO:0000259" key="4">
    <source>
        <dbReference type="Pfam" id="PF13778"/>
    </source>
</evidence>
<evidence type="ECO:0000256" key="1">
    <source>
        <dbReference type="ARBA" id="ARBA00022729"/>
    </source>
</evidence>
<protein>
    <recommendedName>
        <fullName evidence="4">DUF4174 domain-containing protein</fullName>
    </recommendedName>
</protein>
<reference evidence="5" key="2">
    <citation type="submission" date="2020-09" db="EMBL/GenBank/DDBJ databases">
        <authorList>
            <person name="Sun Q."/>
            <person name="Zhou Y."/>
        </authorList>
    </citation>
    <scope>NUCLEOTIDE SEQUENCE</scope>
    <source>
        <strain evidence="5">CGMCC 1.15762</strain>
    </source>
</reference>
<feature type="region of interest" description="Disordered" evidence="2">
    <location>
        <begin position="140"/>
        <end position="160"/>
    </location>
</feature>
<evidence type="ECO:0000313" key="5">
    <source>
        <dbReference type="EMBL" id="GGG63547.1"/>
    </source>
</evidence>
<dbReference type="Proteomes" id="UP000617145">
    <property type="component" value="Unassembled WGS sequence"/>
</dbReference>
<feature type="signal peptide" evidence="3">
    <location>
        <begin position="1"/>
        <end position="26"/>
    </location>
</feature>
<dbReference type="Pfam" id="PF13778">
    <property type="entry name" value="DUF4174"/>
    <property type="match status" value="1"/>
</dbReference>
<evidence type="ECO:0000313" key="6">
    <source>
        <dbReference type="Proteomes" id="UP000617145"/>
    </source>
</evidence>
<comment type="caution">
    <text evidence="5">The sequence shown here is derived from an EMBL/GenBank/DDBJ whole genome shotgun (WGS) entry which is preliminary data.</text>
</comment>
<accession>A0A8J3EFE8</accession>
<reference evidence="5" key="1">
    <citation type="journal article" date="2014" name="Int. J. Syst. Evol. Microbiol.">
        <title>Complete genome sequence of Corynebacterium casei LMG S-19264T (=DSM 44701T), isolated from a smear-ripened cheese.</title>
        <authorList>
            <consortium name="US DOE Joint Genome Institute (JGI-PGF)"/>
            <person name="Walter F."/>
            <person name="Albersmeier A."/>
            <person name="Kalinowski J."/>
            <person name="Ruckert C."/>
        </authorList>
    </citation>
    <scope>NUCLEOTIDE SEQUENCE</scope>
    <source>
        <strain evidence="5">CGMCC 1.15762</strain>
    </source>
</reference>
<feature type="domain" description="DUF4174" evidence="4">
    <location>
        <begin position="46"/>
        <end position="147"/>
    </location>
</feature>
<gene>
    <name evidence="5" type="ORF">GCM10011415_07480</name>
</gene>
<evidence type="ECO:0000256" key="2">
    <source>
        <dbReference type="SAM" id="MobiDB-lite"/>
    </source>
</evidence>
<dbReference type="EMBL" id="BMJV01000001">
    <property type="protein sequence ID" value="GGG63547.1"/>
    <property type="molecule type" value="Genomic_DNA"/>
</dbReference>
<name>A0A8J3EFE8_9RHOB</name>
<keyword evidence="1 3" id="KW-0732">Signal</keyword>
<keyword evidence="6" id="KW-1185">Reference proteome</keyword>